<proteinExistence type="predicted"/>
<comment type="caution">
    <text evidence="3">The sequence shown here is derived from an EMBL/GenBank/DDBJ whole genome shotgun (WGS) entry which is preliminary data.</text>
</comment>
<organism evidence="3 4">
    <name type="scientific">Candidatus Dojkabacteria bacterium</name>
    <dbReference type="NCBI Taxonomy" id="2099670"/>
    <lineage>
        <taxon>Bacteria</taxon>
        <taxon>Candidatus Dojkabacteria</taxon>
    </lineage>
</organism>
<dbReference type="AlphaFoldDB" id="A0A955L9M8"/>
<dbReference type="InterPro" id="IPR003099">
    <property type="entry name" value="Prephen_DH"/>
</dbReference>
<evidence type="ECO:0000313" key="3">
    <source>
        <dbReference type="EMBL" id="MCA9386690.1"/>
    </source>
</evidence>
<evidence type="ECO:0000259" key="2">
    <source>
        <dbReference type="PROSITE" id="PS51176"/>
    </source>
</evidence>
<dbReference type="InterPro" id="IPR045011">
    <property type="entry name" value="TYRAAT1/2"/>
</dbReference>
<dbReference type="InterPro" id="IPR036291">
    <property type="entry name" value="NAD(P)-bd_dom_sf"/>
</dbReference>
<keyword evidence="1" id="KW-0560">Oxidoreductase</keyword>
<dbReference type="EMBL" id="JAGQLF010000011">
    <property type="protein sequence ID" value="MCA9386690.1"/>
    <property type="molecule type" value="Genomic_DNA"/>
</dbReference>
<dbReference type="GO" id="GO:0008977">
    <property type="term" value="F:prephenate dehydrogenase (NAD+) activity"/>
    <property type="evidence" value="ECO:0007669"/>
    <property type="project" value="InterPro"/>
</dbReference>
<evidence type="ECO:0000313" key="4">
    <source>
        <dbReference type="Proteomes" id="UP000714915"/>
    </source>
</evidence>
<dbReference type="PANTHER" id="PTHR43207:SF4">
    <property type="entry name" value="AROGENATE DEHYDROGENASE 2, CHLOROPLASTIC"/>
    <property type="match status" value="1"/>
</dbReference>
<dbReference type="GO" id="GO:0033730">
    <property type="term" value="F:arogenate dehydrogenase (NADP+) activity"/>
    <property type="evidence" value="ECO:0007669"/>
    <property type="project" value="InterPro"/>
</dbReference>
<reference evidence="3" key="1">
    <citation type="submission" date="2020-04" db="EMBL/GenBank/DDBJ databases">
        <authorList>
            <person name="Zhang T."/>
        </authorList>
    </citation>
    <scope>NUCLEOTIDE SEQUENCE</scope>
    <source>
        <strain evidence="3">HKST-UBA09</strain>
    </source>
</reference>
<reference evidence="3" key="2">
    <citation type="journal article" date="2021" name="Microbiome">
        <title>Successional dynamics and alternative stable states in a saline activated sludge microbial community over 9 years.</title>
        <authorList>
            <person name="Wang Y."/>
            <person name="Ye J."/>
            <person name="Ju F."/>
            <person name="Liu L."/>
            <person name="Boyd J.A."/>
            <person name="Deng Y."/>
            <person name="Parks D.H."/>
            <person name="Jiang X."/>
            <person name="Yin X."/>
            <person name="Woodcroft B.J."/>
            <person name="Tyson G.W."/>
            <person name="Hugenholtz P."/>
            <person name="Polz M.F."/>
            <person name="Zhang T."/>
        </authorList>
    </citation>
    <scope>NUCLEOTIDE SEQUENCE</scope>
    <source>
        <strain evidence="3">HKST-UBA09</strain>
    </source>
</reference>
<evidence type="ECO:0000256" key="1">
    <source>
        <dbReference type="ARBA" id="ARBA00023002"/>
    </source>
</evidence>
<name>A0A955L9M8_9BACT</name>
<dbReference type="PANTHER" id="PTHR43207">
    <property type="entry name" value="AROGENATE DEHYDROGENASE-RELATED"/>
    <property type="match status" value="1"/>
</dbReference>
<dbReference type="Pfam" id="PF02153">
    <property type="entry name" value="PDH_N"/>
    <property type="match status" value="1"/>
</dbReference>
<dbReference type="Pfam" id="PF26213">
    <property type="entry name" value="TYRAAT1_C"/>
    <property type="match status" value="1"/>
</dbReference>
<accession>A0A955L9M8</accession>
<dbReference type="SUPFAM" id="SSF51735">
    <property type="entry name" value="NAD(P)-binding Rossmann-fold domains"/>
    <property type="match status" value="1"/>
</dbReference>
<dbReference type="GO" id="GO:0070403">
    <property type="term" value="F:NAD+ binding"/>
    <property type="evidence" value="ECO:0007669"/>
    <property type="project" value="InterPro"/>
</dbReference>
<dbReference type="GO" id="GO:0004665">
    <property type="term" value="F:prephenate dehydrogenase (NADP+) activity"/>
    <property type="evidence" value="ECO:0007669"/>
    <property type="project" value="InterPro"/>
</dbReference>
<dbReference type="InterPro" id="IPR059064">
    <property type="entry name" value="TYRAAT2_C"/>
</dbReference>
<dbReference type="InterPro" id="IPR046826">
    <property type="entry name" value="PDH_N"/>
</dbReference>
<dbReference type="GO" id="GO:0006571">
    <property type="term" value="P:tyrosine biosynthetic process"/>
    <property type="evidence" value="ECO:0007669"/>
    <property type="project" value="InterPro"/>
</dbReference>
<dbReference type="Gene3D" id="3.40.50.720">
    <property type="entry name" value="NAD(P)-binding Rossmann-like Domain"/>
    <property type="match status" value="1"/>
</dbReference>
<gene>
    <name evidence="3" type="ORF">KC669_01505</name>
</gene>
<feature type="domain" description="Prephenate/arogenate dehydrogenase" evidence="2">
    <location>
        <begin position="3"/>
        <end position="252"/>
    </location>
</feature>
<protein>
    <submittedName>
        <fullName evidence="3">Prephenate dehydrogenase/arogenate dehydrogenase family protein</fullName>
    </submittedName>
</protein>
<dbReference type="PROSITE" id="PS51176">
    <property type="entry name" value="PDH_ADH"/>
    <property type="match status" value="1"/>
</dbReference>
<dbReference type="Proteomes" id="UP000714915">
    <property type="component" value="Unassembled WGS sequence"/>
</dbReference>
<sequence length="252" mass="28770">MKYKVGIIGNGRFGDNLYKTFERNKDKVDLEPFIYSRSIDLNSKSEIINSKRFVSLKEICSYDIIIPTVPISVFEKQILEIKDLIPETSLVVDVCSVSIHPAKVMQDNLNCDLLSTHPMFGPDSTKDATFFDGLKFIHHSLRIKNEQRVKDFLGFWKDLGCELIELTPEEHDKQAAYTHAYAFLIGKIGIMLEVRRNDISTKGFEGVLYNQEAVENDTGQLFNDMLTYNPFAKEMFEKFGSAYTKIGNDLGL</sequence>